<dbReference type="AlphaFoldDB" id="A0A1B2AB39"/>
<dbReference type="GO" id="GO:0034194">
    <property type="term" value="P:D-galactonate catabolic process"/>
    <property type="evidence" value="ECO:0007669"/>
    <property type="project" value="InterPro"/>
</dbReference>
<dbReference type="STRING" id="692370.A6F68_00796"/>
<accession>A0A1B2AB39</accession>
<dbReference type="GO" id="GO:0008671">
    <property type="term" value="F:2-dehydro-3-deoxygalactonokinase activity"/>
    <property type="evidence" value="ECO:0007669"/>
    <property type="project" value="InterPro"/>
</dbReference>
<protein>
    <submittedName>
        <fullName evidence="1">2-keto-3-deoxy-galactonokinase</fullName>
    </submittedName>
</protein>
<keyword evidence="1" id="KW-0418">Kinase</keyword>
<gene>
    <name evidence="1" type="ORF">A6F68_00796</name>
</gene>
<dbReference type="EMBL" id="CP016591">
    <property type="protein sequence ID" value="ANY19324.1"/>
    <property type="molecule type" value="Genomic_DNA"/>
</dbReference>
<dbReference type="InterPro" id="IPR042257">
    <property type="entry name" value="DGOK_C"/>
</dbReference>
<evidence type="ECO:0000313" key="1">
    <source>
        <dbReference type="EMBL" id="ANY19324.1"/>
    </source>
</evidence>
<keyword evidence="1" id="KW-0808">Transferase</keyword>
<evidence type="ECO:0000313" key="2">
    <source>
        <dbReference type="Proteomes" id="UP000092932"/>
    </source>
</evidence>
<sequence>MRRVFALPETHNKWVKVSEDILAGFHTAMSGELFAALQENSILIPPESDPPHPGEAFDEGVRLALQHGGGNLMGILFAARTRNASGSVPVRDAASFLSGLIVGADVAGALPALEKSIEPIRLICSKAFHAASVVHSNWQDSSRSSYPVVVAPAGALRGRSAPFSEAGGAP</sequence>
<proteinExistence type="predicted"/>
<dbReference type="InterPro" id="IPR007729">
    <property type="entry name" value="DGOK"/>
</dbReference>
<dbReference type="Pfam" id="PF05035">
    <property type="entry name" value="DGOK"/>
    <property type="match status" value="1"/>
</dbReference>
<dbReference type="KEGG" id="ado:A6F68_00796"/>
<dbReference type="Gene3D" id="3.30.420.310">
    <property type="entry name" value="2-keto-3-deoxy-galactonokinase, C-terminal domain"/>
    <property type="match status" value="1"/>
</dbReference>
<dbReference type="Proteomes" id="UP000092932">
    <property type="component" value="Chromosome"/>
</dbReference>
<organism evidence="1 2">
    <name type="scientific">Tsuneonella dongtanensis</name>
    <dbReference type="NCBI Taxonomy" id="692370"/>
    <lineage>
        <taxon>Bacteria</taxon>
        <taxon>Pseudomonadati</taxon>
        <taxon>Pseudomonadota</taxon>
        <taxon>Alphaproteobacteria</taxon>
        <taxon>Sphingomonadales</taxon>
        <taxon>Erythrobacteraceae</taxon>
        <taxon>Tsuneonella</taxon>
    </lineage>
</organism>
<reference evidence="1 2" key="1">
    <citation type="submission" date="2016-07" db="EMBL/GenBank/DDBJ databases">
        <title>Complete genome sequence of Altererythrobacter dongtanensis KCTC 22672, a type strain with esterase isolated from tidal flat.</title>
        <authorList>
            <person name="Cheng H."/>
            <person name="Wu Y.-H."/>
            <person name="Zhou P."/>
            <person name="Huo Y.-Y."/>
            <person name="Wang C.-S."/>
            <person name="Xu X.-W."/>
        </authorList>
    </citation>
    <scope>NUCLEOTIDE SEQUENCE [LARGE SCALE GENOMIC DNA]</scope>
    <source>
        <strain evidence="1 2">KCTC 22672</strain>
    </source>
</reference>
<name>A0A1B2AB39_9SPHN</name>
<keyword evidence="2" id="KW-1185">Reference proteome</keyword>